<sequence>MVAVIKICVLKVKVSVGAVPRKTPLSPGHRLGDWKVRRGKDRKAGRGRTTGGPAAHSAEAVPRMAGRQGTGSPETVGGSSGVAGSQLCHQRGGRRRGVWASLLHVLLLLLLLVAASFRQD</sequence>
<dbReference type="Proteomes" id="UP000324222">
    <property type="component" value="Unassembled WGS sequence"/>
</dbReference>
<organism evidence="3 4">
    <name type="scientific">Portunus trituberculatus</name>
    <name type="common">Swimming crab</name>
    <name type="synonym">Neptunus trituberculatus</name>
    <dbReference type="NCBI Taxonomy" id="210409"/>
    <lineage>
        <taxon>Eukaryota</taxon>
        <taxon>Metazoa</taxon>
        <taxon>Ecdysozoa</taxon>
        <taxon>Arthropoda</taxon>
        <taxon>Crustacea</taxon>
        <taxon>Multicrustacea</taxon>
        <taxon>Malacostraca</taxon>
        <taxon>Eumalacostraca</taxon>
        <taxon>Eucarida</taxon>
        <taxon>Decapoda</taxon>
        <taxon>Pleocyemata</taxon>
        <taxon>Brachyura</taxon>
        <taxon>Eubrachyura</taxon>
        <taxon>Portunoidea</taxon>
        <taxon>Portunidae</taxon>
        <taxon>Portuninae</taxon>
        <taxon>Portunus</taxon>
    </lineage>
</organism>
<gene>
    <name evidence="3" type="ORF">E2C01_074311</name>
</gene>
<evidence type="ECO:0000313" key="4">
    <source>
        <dbReference type="Proteomes" id="UP000324222"/>
    </source>
</evidence>
<feature type="transmembrane region" description="Helical" evidence="2">
    <location>
        <begin position="97"/>
        <end position="117"/>
    </location>
</feature>
<dbReference type="EMBL" id="VSRR010052032">
    <property type="protein sequence ID" value="MPC79765.1"/>
    <property type="molecule type" value="Genomic_DNA"/>
</dbReference>
<dbReference type="AlphaFoldDB" id="A0A5B7IC25"/>
<accession>A0A5B7IC25</accession>
<name>A0A5B7IC25_PORTR</name>
<evidence type="ECO:0000313" key="3">
    <source>
        <dbReference type="EMBL" id="MPC79765.1"/>
    </source>
</evidence>
<keyword evidence="2" id="KW-0472">Membrane</keyword>
<keyword evidence="2" id="KW-1133">Transmembrane helix</keyword>
<proteinExistence type="predicted"/>
<keyword evidence="2" id="KW-0812">Transmembrane</keyword>
<comment type="caution">
    <text evidence="3">The sequence shown here is derived from an EMBL/GenBank/DDBJ whole genome shotgun (WGS) entry which is preliminary data.</text>
</comment>
<protein>
    <submittedName>
        <fullName evidence="3">Uncharacterized protein</fullName>
    </submittedName>
</protein>
<feature type="compositionally biased region" description="Basic residues" evidence="1">
    <location>
        <begin position="37"/>
        <end position="46"/>
    </location>
</feature>
<reference evidence="3 4" key="1">
    <citation type="submission" date="2019-05" db="EMBL/GenBank/DDBJ databases">
        <title>Another draft genome of Portunus trituberculatus and its Hox gene families provides insights of decapod evolution.</title>
        <authorList>
            <person name="Jeong J.-H."/>
            <person name="Song I."/>
            <person name="Kim S."/>
            <person name="Choi T."/>
            <person name="Kim D."/>
            <person name="Ryu S."/>
            <person name="Kim W."/>
        </authorList>
    </citation>
    <scope>NUCLEOTIDE SEQUENCE [LARGE SCALE GENOMIC DNA]</scope>
    <source>
        <tissue evidence="3">Muscle</tissue>
    </source>
</reference>
<feature type="region of interest" description="Disordered" evidence="1">
    <location>
        <begin position="22"/>
        <end position="88"/>
    </location>
</feature>
<evidence type="ECO:0000256" key="2">
    <source>
        <dbReference type="SAM" id="Phobius"/>
    </source>
</evidence>
<evidence type="ECO:0000256" key="1">
    <source>
        <dbReference type="SAM" id="MobiDB-lite"/>
    </source>
</evidence>
<keyword evidence="4" id="KW-1185">Reference proteome</keyword>